<keyword evidence="15" id="KW-0342">GTP-binding</keyword>
<evidence type="ECO:0000256" key="9">
    <source>
        <dbReference type="ARBA" id="ARBA00012523"/>
    </source>
</evidence>
<comment type="pathway">
    <text evidence="6">Cofactor biosynthesis; adenosylcobalamin biosynthesis; adenosylcobalamin from cob(II)yrinate a,c-diamide: step 5/7.</text>
</comment>
<comment type="catalytic activity">
    <reaction evidence="1">
        <text>adenosylcob(III)inamide + ATP = adenosylcob(III)inamide phosphate + ADP + H(+)</text>
        <dbReference type="Rhea" id="RHEA:15769"/>
        <dbReference type="ChEBI" id="CHEBI:2480"/>
        <dbReference type="ChEBI" id="CHEBI:15378"/>
        <dbReference type="ChEBI" id="CHEBI:30616"/>
        <dbReference type="ChEBI" id="CHEBI:58502"/>
        <dbReference type="ChEBI" id="CHEBI:456216"/>
        <dbReference type="EC" id="2.7.1.156"/>
    </reaction>
</comment>
<dbReference type="GO" id="GO:0008820">
    <property type="term" value="F:cobinamide phosphate guanylyltransferase activity"/>
    <property type="evidence" value="ECO:0007669"/>
    <property type="project" value="UniProtKB-EC"/>
</dbReference>
<dbReference type="InterPro" id="IPR003203">
    <property type="entry name" value="CobU/CobP"/>
</dbReference>
<dbReference type="PANTHER" id="PTHR34848">
    <property type="match status" value="1"/>
</dbReference>
<dbReference type="SUPFAM" id="SSF52540">
    <property type="entry name" value="P-loop containing nucleoside triphosphate hydrolases"/>
    <property type="match status" value="1"/>
</dbReference>
<dbReference type="Proteomes" id="UP001164803">
    <property type="component" value="Chromosome"/>
</dbReference>
<protein>
    <recommendedName>
        <fullName evidence="16">Adenosylcobinamide kinase</fullName>
        <ecNumber evidence="8">2.7.1.156</ecNumber>
        <ecNumber evidence="9">2.7.7.62</ecNumber>
    </recommendedName>
    <alternativeName>
        <fullName evidence="17">Adenosylcobinamide-phosphate guanylyltransferase</fullName>
    </alternativeName>
</protein>
<evidence type="ECO:0000256" key="13">
    <source>
        <dbReference type="ARBA" id="ARBA00022777"/>
    </source>
</evidence>
<evidence type="ECO:0000256" key="14">
    <source>
        <dbReference type="ARBA" id="ARBA00022840"/>
    </source>
</evidence>
<evidence type="ECO:0000256" key="6">
    <source>
        <dbReference type="ARBA" id="ARBA00005159"/>
    </source>
</evidence>
<keyword evidence="19" id="KW-1185">Reference proteome</keyword>
<reference evidence="18" key="1">
    <citation type="submission" date="2022-08" db="EMBL/GenBank/DDBJ databases">
        <title>Alicyclobacillus dauci DSM2870, complete genome.</title>
        <authorList>
            <person name="Wang Q."/>
            <person name="Cai R."/>
            <person name="Wang Z."/>
        </authorList>
    </citation>
    <scope>NUCLEOTIDE SEQUENCE</scope>
    <source>
        <strain evidence="18">DSM 28700</strain>
    </source>
</reference>
<evidence type="ECO:0000256" key="5">
    <source>
        <dbReference type="ARBA" id="ARBA00004692"/>
    </source>
</evidence>
<dbReference type="RefSeq" id="WP_268046301.1">
    <property type="nucleotide sequence ID" value="NZ_CP104064.1"/>
</dbReference>
<dbReference type="InterPro" id="IPR027417">
    <property type="entry name" value="P-loop_NTPase"/>
</dbReference>
<dbReference type="EC" id="2.7.7.62" evidence="9"/>
<dbReference type="PANTHER" id="PTHR34848:SF1">
    <property type="entry name" value="BIFUNCTIONAL ADENOSYLCOBALAMIN BIOSYNTHESIS PROTEIN COBU"/>
    <property type="match status" value="1"/>
</dbReference>
<dbReference type="PIRSF" id="PIRSF006135">
    <property type="entry name" value="CobU"/>
    <property type="match status" value="1"/>
</dbReference>
<sequence>MTVYFVTGGARSGKSHFAERLAASKGTAQRICFVATGVAMDDEMAARIERHRTTRDSRWATVETPHDVAGVVRQGLYDVYLIDCLSLLLNNWMYDLHCTEEMYRERVSELINVLDASSAECIVVSNEIGLGLIPADAESRRYRDWLGWFNQAMARIAERVYFVASGIAVDLKAIPGAVRVDEL</sequence>
<keyword evidence="14" id="KW-0067">ATP-binding</keyword>
<evidence type="ECO:0000256" key="17">
    <source>
        <dbReference type="ARBA" id="ARBA00030571"/>
    </source>
</evidence>
<evidence type="ECO:0000256" key="3">
    <source>
        <dbReference type="ARBA" id="ARBA00001522"/>
    </source>
</evidence>
<organism evidence="18 19">
    <name type="scientific">Alicyclobacillus dauci</name>
    <dbReference type="NCBI Taxonomy" id="1475485"/>
    <lineage>
        <taxon>Bacteria</taxon>
        <taxon>Bacillati</taxon>
        <taxon>Bacillota</taxon>
        <taxon>Bacilli</taxon>
        <taxon>Bacillales</taxon>
        <taxon>Alicyclobacillaceae</taxon>
        <taxon>Alicyclobacillus</taxon>
    </lineage>
</organism>
<comment type="function">
    <text evidence="4">Catalyzes ATP-dependent phosphorylation of adenosylcobinamide and addition of GMP to adenosylcobinamide phosphate.</text>
</comment>
<gene>
    <name evidence="18" type="primary">cobU</name>
    <name evidence="18" type="ORF">NZD86_09655</name>
</gene>
<evidence type="ECO:0000256" key="16">
    <source>
        <dbReference type="ARBA" id="ARBA00029570"/>
    </source>
</evidence>
<evidence type="ECO:0000256" key="10">
    <source>
        <dbReference type="ARBA" id="ARBA00022573"/>
    </source>
</evidence>
<dbReference type="CDD" id="cd00544">
    <property type="entry name" value="CobU"/>
    <property type="match status" value="1"/>
</dbReference>
<evidence type="ECO:0000313" key="18">
    <source>
        <dbReference type="EMBL" id="WAH38713.1"/>
    </source>
</evidence>
<evidence type="ECO:0000256" key="12">
    <source>
        <dbReference type="ARBA" id="ARBA00022741"/>
    </source>
</evidence>
<dbReference type="Gene3D" id="3.40.50.300">
    <property type="entry name" value="P-loop containing nucleotide triphosphate hydrolases"/>
    <property type="match status" value="1"/>
</dbReference>
<keyword evidence="10" id="KW-0169">Cobalamin biosynthesis</keyword>
<evidence type="ECO:0000256" key="1">
    <source>
        <dbReference type="ARBA" id="ARBA00000312"/>
    </source>
</evidence>
<dbReference type="EC" id="2.7.1.156" evidence="8"/>
<proteinExistence type="inferred from homology"/>
<evidence type="ECO:0000256" key="2">
    <source>
        <dbReference type="ARBA" id="ARBA00000711"/>
    </source>
</evidence>
<evidence type="ECO:0000256" key="4">
    <source>
        <dbReference type="ARBA" id="ARBA00003889"/>
    </source>
</evidence>
<comment type="catalytic activity">
    <reaction evidence="3">
        <text>adenosylcob(III)inamide + GTP = adenosylcob(III)inamide phosphate + GDP + H(+)</text>
        <dbReference type="Rhea" id="RHEA:15765"/>
        <dbReference type="ChEBI" id="CHEBI:2480"/>
        <dbReference type="ChEBI" id="CHEBI:15378"/>
        <dbReference type="ChEBI" id="CHEBI:37565"/>
        <dbReference type="ChEBI" id="CHEBI:58189"/>
        <dbReference type="ChEBI" id="CHEBI:58502"/>
        <dbReference type="EC" id="2.7.1.156"/>
    </reaction>
</comment>
<evidence type="ECO:0000313" key="19">
    <source>
        <dbReference type="Proteomes" id="UP001164803"/>
    </source>
</evidence>
<comment type="catalytic activity">
    <reaction evidence="2">
        <text>adenosylcob(III)inamide phosphate + GTP + H(+) = adenosylcob(III)inamide-GDP + diphosphate</text>
        <dbReference type="Rhea" id="RHEA:22712"/>
        <dbReference type="ChEBI" id="CHEBI:15378"/>
        <dbReference type="ChEBI" id="CHEBI:33019"/>
        <dbReference type="ChEBI" id="CHEBI:37565"/>
        <dbReference type="ChEBI" id="CHEBI:58502"/>
        <dbReference type="ChEBI" id="CHEBI:60487"/>
        <dbReference type="EC" id="2.7.7.62"/>
    </reaction>
</comment>
<accession>A0ABY6Z7P3</accession>
<dbReference type="EMBL" id="CP104064">
    <property type="protein sequence ID" value="WAH38713.1"/>
    <property type="molecule type" value="Genomic_DNA"/>
</dbReference>
<name>A0ABY6Z7P3_9BACL</name>
<evidence type="ECO:0000256" key="8">
    <source>
        <dbReference type="ARBA" id="ARBA00012016"/>
    </source>
</evidence>
<evidence type="ECO:0000256" key="11">
    <source>
        <dbReference type="ARBA" id="ARBA00022679"/>
    </source>
</evidence>
<dbReference type="Pfam" id="PF02283">
    <property type="entry name" value="CobU"/>
    <property type="match status" value="1"/>
</dbReference>
<comment type="pathway">
    <text evidence="5">Cofactor biosynthesis; adenosylcobalamin biosynthesis; adenosylcobalamin from cob(II)yrinate a,c-diamide: step 6/7.</text>
</comment>
<comment type="similarity">
    <text evidence="7">Belongs to the CobU/CobP family.</text>
</comment>
<keyword evidence="13 18" id="KW-0418">Kinase</keyword>
<dbReference type="GO" id="GO:0043752">
    <property type="term" value="F:adenosylcobinamide kinase activity"/>
    <property type="evidence" value="ECO:0007669"/>
    <property type="project" value="UniProtKB-EC"/>
</dbReference>
<keyword evidence="11 18" id="KW-0808">Transferase</keyword>
<keyword evidence="18" id="KW-0548">Nucleotidyltransferase</keyword>
<evidence type="ECO:0000256" key="7">
    <source>
        <dbReference type="ARBA" id="ARBA00007490"/>
    </source>
</evidence>
<dbReference type="NCBIfam" id="NF004469">
    <property type="entry name" value="PRK05800.1"/>
    <property type="match status" value="1"/>
</dbReference>
<evidence type="ECO:0000256" key="15">
    <source>
        <dbReference type="ARBA" id="ARBA00023134"/>
    </source>
</evidence>
<keyword evidence="12" id="KW-0547">Nucleotide-binding</keyword>